<dbReference type="Proteomes" id="UP000321412">
    <property type="component" value="Unassembled WGS sequence"/>
</dbReference>
<dbReference type="PROSITE" id="PS51257">
    <property type="entry name" value="PROKAR_LIPOPROTEIN"/>
    <property type="match status" value="1"/>
</dbReference>
<dbReference type="AlphaFoldDB" id="A0A5C6XBF6"/>
<evidence type="ECO:0008006" key="4">
    <source>
        <dbReference type="Google" id="ProtNLM"/>
    </source>
</evidence>
<comment type="caution">
    <text evidence="2">The sequence shown here is derived from an EMBL/GenBank/DDBJ whole genome shotgun (WGS) entry which is preliminary data.</text>
</comment>
<dbReference type="RefSeq" id="WP_146979678.1">
    <property type="nucleotide sequence ID" value="NZ_VOSM01000001.1"/>
</dbReference>
<proteinExistence type="predicted"/>
<keyword evidence="3" id="KW-1185">Reference proteome</keyword>
<keyword evidence="1" id="KW-0732">Signal</keyword>
<name>A0A5C6XBF6_9DELT</name>
<reference evidence="2 3" key="1">
    <citation type="submission" date="2019-08" db="EMBL/GenBank/DDBJ databases">
        <title>Bradymonadales sp. TMQ4.</title>
        <authorList>
            <person name="Liang Q."/>
        </authorList>
    </citation>
    <scope>NUCLEOTIDE SEQUENCE [LARGE SCALE GENOMIC DNA]</scope>
    <source>
        <strain evidence="2 3">TMQ4</strain>
    </source>
</reference>
<evidence type="ECO:0000256" key="1">
    <source>
        <dbReference type="SAM" id="SignalP"/>
    </source>
</evidence>
<feature type="signal peptide" evidence="1">
    <location>
        <begin position="1"/>
        <end position="21"/>
    </location>
</feature>
<accession>A0A5C6XBF6</accession>
<dbReference type="EMBL" id="VOSM01000001">
    <property type="protein sequence ID" value="TXD39247.1"/>
    <property type="molecule type" value="Genomic_DNA"/>
</dbReference>
<gene>
    <name evidence="2" type="ORF">FRC98_02265</name>
</gene>
<dbReference type="OrthoDB" id="5507791at2"/>
<feature type="chain" id="PRO_5023123414" description="Lipoprotein" evidence="1">
    <location>
        <begin position="22"/>
        <end position="179"/>
    </location>
</feature>
<evidence type="ECO:0000313" key="2">
    <source>
        <dbReference type="EMBL" id="TXD39247.1"/>
    </source>
</evidence>
<organism evidence="2 3">
    <name type="scientific">Lujinxingia vulgaris</name>
    <dbReference type="NCBI Taxonomy" id="2600176"/>
    <lineage>
        <taxon>Bacteria</taxon>
        <taxon>Deltaproteobacteria</taxon>
        <taxon>Bradymonadales</taxon>
        <taxon>Lujinxingiaceae</taxon>
        <taxon>Lujinxingia</taxon>
    </lineage>
</organism>
<protein>
    <recommendedName>
        <fullName evidence="4">Lipoprotein</fullName>
    </recommendedName>
</protein>
<sequence>MRTPLVALLFAGALLTMSACQEEAPSVPADEFPIDENLPPAVVDLPAPPPASAFEINEKNEDDTLRVEGLVGYRDRHMDKEVVVRGVVMEIKGDCDPKRARQRGESCPQPHLLIRDDADARHEMMVVGYTNDFIKKARVREGESYAFKGVYQRMAEGFVSSENGLLKLEAIDDNEVPKG</sequence>
<evidence type="ECO:0000313" key="3">
    <source>
        <dbReference type="Proteomes" id="UP000321412"/>
    </source>
</evidence>